<dbReference type="InterPro" id="IPR005467">
    <property type="entry name" value="His_kinase_dom"/>
</dbReference>
<organism evidence="7 8">
    <name type="scientific">Ahrensia kielensis</name>
    <dbReference type="NCBI Taxonomy" id="76980"/>
    <lineage>
        <taxon>Bacteria</taxon>
        <taxon>Pseudomonadati</taxon>
        <taxon>Pseudomonadota</taxon>
        <taxon>Alphaproteobacteria</taxon>
        <taxon>Hyphomicrobiales</taxon>
        <taxon>Ahrensiaceae</taxon>
        <taxon>Ahrensia</taxon>
    </lineage>
</organism>
<reference evidence="7 8" key="1">
    <citation type="submission" date="2024-03" db="EMBL/GenBank/DDBJ databases">
        <title>Community enrichment and isolation of bacterial strains for fucoidan degradation.</title>
        <authorList>
            <person name="Sichert A."/>
        </authorList>
    </citation>
    <scope>NUCLEOTIDE SEQUENCE [LARGE SCALE GENOMIC DNA]</scope>
    <source>
        <strain evidence="7 8">AS62</strain>
    </source>
</reference>
<keyword evidence="8" id="KW-1185">Reference proteome</keyword>
<dbReference type="Gene3D" id="3.30.565.10">
    <property type="entry name" value="Histidine kinase-like ATPase, C-terminal domain"/>
    <property type="match status" value="1"/>
</dbReference>
<comment type="caution">
    <text evidence="7">The sequence shown here is derived from an EMBL/GenBank/DDBJ whole genome shotgun (WGS) entry which is preliminary data.</text>
</comment>
<dbReference type="InterPro" id="IPR052162">
    <property type="entry name" value="Sensor_kinase/Photoreceptor"/>
</dbReference>
<proteinExistence type="predicted"/>
<dbReference type="SUPFAM" id="SSF47384">
    <property type="entry name" value="Homodimeric domain of signal transducing histidine kinase"/>
    <property type="match status" value="1"/>
</dbReference>
<gene>
    <name evidence="7" type="ORF">WNY59_00760</name>
</gene>
<dbReference type="InterPro" id="IPR003661">
    <property type="entry name" value="HisK_dim/P_dom"/>
</dbReference>
<dbReference type="Gene3D" id="1.10.287.130">
    <property type="match status" value="1"/>
</dbReference>
<dbReference type="InterPro" id="IPR003594">
    <property type="entry name" value="HATPase_dom"/>
</dbReference>
<dbReference type="PANTHER" id="PTHR43304">
    <property type="entry name" value="PHYTOCHROME-LIKE PROTEIN CPH1"/>
    <property type="match status" value="1"/>
</dbReference>
<dbReference type="EMBL" id="JBBMQO010000001">
    <property type="protein sequence ID" value="MEM5500110.1"/>
    <property type="molecule type" value="Genomic_DNA"/>
</dbReference>
<keyword evidence="3" id="KW-0597">Phosphoprotein</keyword>
<dbReference type="SUPFAM" id="SSF55785">
    <property type="entry name" value="PYP-like sensor domain (PAS domain)"/>
    <property type="match status" value="2"/>
</dbReference>
<comment type="catalytic activity">
    <reaction evidence="1">
        <text>ATP + protein L-histidine = ADP + protein N-phospho-L-histidine.</text>
        <dbReference type="EC" id="2.7.13.3"/>
    </reaction>
</comment>
<dbReference type="InterPro" id="IPR036097">
    <property type="entry name" value="HisK_dim/P_sf"/>
</dbReference>
<dbReference type="Pfam" id="PF12860">
    <property type="entry name" value="PAS_7"/>
    <property type="match status" value="3"/>
</dbReference>
<evidence type="ECO:0000256" key="4">
    <source>
        <dbReference type="ARBA" id="ARBA00022679"/>
    </source>
</evidence>
<keyword evidence="5" id="KW-0418">Kinase</keyword>
<dbReference type="SMART" id="SM00388">
    <property type="entry name" value="HisKA"/>
    <property type="match status" value="1"/>
</dbReference>
<evidence type="ECO:0000259" key="6">
    <source>
        <dbReference type="PROSITE" id="PS50109"/>
    </source>
</evidence>
<dbReference type="PANTHER" id="PTHR43304:SF1">
    <property type="entry name" value="PAC DOMAIN-CONTAINING PROTEIN"/>
    <property type="match status" value="1"/>
</dbReference>
<dbReference type="Proteomes" id="UP001477870">
    <property type="component" value="Unassembled WGS sequence"/>
</dbReference>
<accession>A0ABU9T1V1</accession>
<dbReference type="PROSITE" id="PS50109">
    <property type="entry name" value="HIS_KIN"/>
    <property type="match status" value="1"/>
</dbReference>
<evidence type="ECO:0000256" key="1">
    <source>
        <dbReference type="ARBA" id="ARBA00000085"/>
    </source>
</evidence>
<evidence type="ECO:0000313" key="8">
    <source>
        <dbReference type="Proteomes" id="UP001477870"/>
    </source>
</evidence>
<dbReference type="InterPro" id="IPR004358">
    <property type="entry name" value="Sig_transdc_His_kin-like_C"/>
</dbReference>
<feature type="domain" description="Histidine kinase" evidence="6">
    <location>
        <begin position="433"/>
        <end position="656"/>
    </location>
</feature>
<evidence type="ECO:0000313" key="7">
    <source>
        <dbReference type="EMBL" id="MEM5500110.1"/>
    </source>
</evidence>
<name>A0ABU9T1V1_9HYPH</name>
<evidence type="ECO:0000256" key="5">
    <source>
        <dbReference type="ARBA" id="ARBA00022777"/>
    </source>
</evidence>
<protein>
    <recommendedName>
        <fullName evidence="2">histidine kinase</fullName>
        <ecNumber evidence="2">2.7.13.3</ecNumber>
    </recommendedName>
</protein>
<dbReference type="Pfam" id="PF00512">
    <property type="entry name" value="HisKA"/>
    <property type="match status" value="1"/>
</dbReference>
<dbReference type="SMART" id="SM00387">
    <property type="entry name" value="HATPase_c"/>
    <property type="match status" value="1"/>
</dbReference>
<evidence type="ECO:0000256" key="2">
    <source>
        <dbReference type="ARBA" id="ARBA00012438"/>
    </source>
</evidence>
<dbReference type="SUPFAM" id="SSF55874">
    <property type="entry name" value="ATPase domain of HSP90 chaperone/DNA topoisomerase II/histidine kinase"/>
    <property type="match status" value="1"/>
</dbReference>
<evidence type="ECO:0000256" key="3">
    <source>
        <dbReference type="ARBA" id="ARBA00022553"/>
    </source>
</evidence>
<dbReference type="Pfam" id="PF02518">
    <property type="entry name" value="HATPase_c"/>
    <property type="match status" value="1"/>
</dbReference>
<dbReference type="RefSeq" id="WP_342846079.1">
    <property type="nucleotide sequence ID" value="NZ_JBBMQO010000001.1"/>
</dbReference>
<dbReference type="EC" id="2.7.13.3" evidence="2"/>
<keyword evidence="4" id="KW-0808">Transferase</keyword>
<dbReference type="InterPro" id="IPR036890">
    <property type="entry name" value="HATPase_C_sf"/>
</dbReference>
<dbReference type="Gene3D" id="3.30.450.20">
    <property type="entry name" value="PAS domain"/>
    <property type="match status" value="2"/>
</dbReference>
<dbReference type="PRINTS" id="PR00344">
    <property type="entry name" value="BCTRLSENSOR"/>
</dbReference>
<sequence length="662" mass="74856">MQNKTAMHDLFATAELELAQNYRSLIDDLNVGIAIYGSNGHLLCVNQSYYDLHCISTNDVTIGMTMFEVIEQTVQSKKFGNYDASKVHKMVKDTFENGEAFRIELLDKNERKLRISRHLKPNKMVVETVEHLAADTTLNNFSQDPNLKHAPSLTMEELTAALNRTPDGFGLYSPDGQLLAYNKNYVTLNPDIAHAIRIGARHADIIAAVYDGGKVEMNGQTREDYLAYAKKERLEPSGATAHRNADGKWVRFSAHRLDNGCTIFNVADITQLKHHELLTRDLSQQAATQEVQLHYALANMSQGLAMYNERQEVLVWNDRYIKMTGVDPAIMKKGTPRIDILRNSIERGHYSKEKAAETLKRYEENGFTSKESVYLHHLADGRIIEVHNRPVSNNYTIVTMSDVTQREHDTARLAKYTRNLERSNAELQDFAYVASHDLQEPLRKIEAFGDRLAKKYGDTLPEDGSMYLNRMQNASSRMRQLINDLLTYSRLTNKTRPFNPVDLNDIVKGALSDLHVRLEETGGKVETKGLGIIDGDAVQLRQLFQNLISNALKFHKPDEAPIIHVNGETITLEDSFGQPIAIHRIKVSDNGIGFDRRFKDQIFAIFKRLHGRMEYEGTGIGLSTCRKIVDQHFGTIEADGEEGVGSTFKIDIPVKYAGEDNQ</sequence>
<dbReference type="InterPro" id="IPR035965">
    <property type="entry name" value="PAS-like_dom_sf"/>
</dbReference>
<dbReference type="CDD" id="cd00082">
    <property type="entry name" value="HisKA"/>
    <property type="match status" value="1"/>
</dbReference>